<dbReference type="InterPro" id="IPR051207">
    <property type="entry name" value="ComplexI_NDUFA9_subunit"/>
</dbReference>
<reference evidence="2 3" key="1">
    <citation type="submission" date="2023-06" db="EMBL/GenBank/DDBJ databases">
        <authorList>
            <person name="Oyuntsetseg B."/>
            <person name="Kim S.B."/>
        </authorList>
    </citation>
    <scope>NUCLEOTIDE SEQUENCE [LARGE SCALE GENOMIC DNA]</scope>
    <source>
        <strain evidence="2 3">2-15</strain>
    </source>
</reference>
<organism evidence="2 3">
    <name type="scientific">Amycolatopsis carbonis</name>
    <dbReference type="NCBI Taxonomy" id="715471"/>
    <lineage>
        <taxon>Bacteria</taxon>
        <taxon>Bacillati</taxon>
        <taxon>Actinomycetota</taxon>
        <taxon>Actinomycetes</taxon>
        <taxon>Pseudonocardiales</taxon>
        <taxon>Pseudonocardiaceae</taxon>
        <taxon>Amycolatopsis</taxon>
    </lineage>
</organism>
<name>A0A9Y2IKA2_9PSEU</name>
<accession>A0A9Y2IKA2</accession>
<evidence type="ECO:0000259" key="1">
    <source>
        <dbReference type="Pfam" id="PF13460"/>
    </source>
</evidence>
<evidence type="ECO:0000313" key="2">
    <source>
        <dbReference type="EMBL" id="WIX81332.1"/>
    </source>
</evidence>
<dbReference type="RefSeq" id="WP_285971931.1">
    <property type="nucleotide sequence ID" value="NZ_CP127294.1"/>
</dbReference>
<keyword evidence="3" id="KW-1185">Reference proteome</keyword>
<dbReference type="InterPro" id="IPR036291">
    <property type="entry name" value="NAD(P)-bd_dom_sf"/>
</dbReference>
<dbReference type="GO" id="GO:0044877">
    <property type="term" value="F:protein-containing complex binding"/>
    <property type="evidence" value="ECO:0007669"/>
    <property type="project" value="TreeGrafter"/>
</dbReference>
<dbReference type="InterPro" id="IPR016040">
    <property type="entry name" value="NAD(P)-bd_dom"/>
</dbReference>
<dbReference type="Proteomes" id="UP001236014">
    <property type="component" value="Chromosome"/>
</dbReference>
<dbReference type="AlphaFoldDB" id="A0A9Y2IKA2"/>
<dbReference type="KEGG" id="acab:QRX50_11490"/>
<gene>
    <name evidence="2" type="ORF">QRX50_11490</name>
</gene>
<dbReference type="PANTHER" id="PTHR12126">
    <property type="entry name" value="NADH-UBIQUINONE OXIDOREDUCTASE 39 KDA SUBUNIT-RELATED"/>
    <property type="match status" value="1"/>
</dbReference>
<feature type="domain" description="NAD(P)-binding" evidence="1">
    <location>
        <begin position="8"/>
        <end position="133"/>
    </location>
</feature>
<dbReference type="EMBL" id="CP127294">
    <property type="protein sequence ID" value="WIX81332.1"/>
    <property type="molecule type" value="Genomic_DNA"/>
</dbReference>
<evidence type="ECO:0000313" key="3">
    <source>
        <dbReference type="Proteomes" id="UP001236014"/>
    </source>
</evidence>
<proteinExistence type="predicted"/>
<protein>
    <submittedName>
        <fullName evidence="2">NAD(P)H-binding protein</fullName>
    </submittedName>
</protein>
<dbReference type="PANTHER" id="PTHR12126:SF11">
    <property type="entry name" value="NADH DEHYDROGENASE [UBIQUINONE] 1 ALPHA SUBCOMPLEX SUBUNIT 9, MITOCHONDRIAL"/>
    <property type="match status" value="1"/>
</dbReference>
<sequence length="247" mass="26147">MSTILITGGTGTLGTLVTPLLRDAKVRVLSRHAHEPADGIEYFACDLLSGDGLEAAVDGVDVVLHLAGGPKGDDVATANLANAAERAGVGHFVLISVIAADRVPLGYFTRKFEAEKTVIASGLPWTILRAAQFHGFCLDAVRAAAKLPVVPVPGGMRFQPVDAHDVAARLAELTLGAPAGRVPDLAGPKVYTMRALVEDYLRANGKRRPKLPVRLPGKAGRAYRAGDNLNLDADEGTRTWEEFLAQI</sequence>
<dbReference type="Gene3D" id="3.40.50.720">
    <property type="entry name" value="NAD(P)-binding Rossmann-like Domain"/>
    <property type="match status" value="1"/>
</dbReference>
<dbReference type="SUPFAM" id="SSF51735">
    <property type="entry name" value="NAD(P)-binding Rossmann-fold domains"/>
    <property type="match status" value="1"/>
</dbReference>
<dbReference type="Pfam" id="PF13460">
    <property type="entry name" value="NAD_binding_10"/>
    <property type="match status" value="1"/>
</dbReference>